<dbReference type="PRINTS" id="PR00111">
    <property type="entry name" value="ABHYDROLASE"/>
</dbReference>
<organism evidence="2 3">
    <name type="scientific">Paraburkholderia unamae</name>
    <dbReference type="NCBI Taxonomy" id="219649"/>
    <lineage>
        <taxon>Bacteria</taxon>
        <taxon>Pseudomonadati</taxon>
        <taxon>Pseudomonadota</taxon>
        <taxon>Betaproteobacteria</taxon>
        <taxon>Burkholderiales</taxon>
        <taxon>Burkholderiaceae</taxon>
        <taxon>Paraburkholderia</taxon>
    </lineage>
</organism>
<keyword evidence="3" id="KW-1185">Reference proteome</keyword>
<accession>A0ABX5K9N9</accession>
<dbReference type="InterPro" id="IPR000073">
    <property type="entry name" value="AB_hydrolase_1"/>
</dbReference>
<evidence type="ECO:0000259" key="1">
    <source>
        <dbReference type="Pfam" id="PF00561"/>
    </source>
</evidence>
<dbReference type="Gene3D" id="3.40.50.1820">
    <property type="entry name" value="alpha/beta hydrolase"/>
    <property type="match status" value="1"/>
</dbReference>
<evidence type="ECO:0000313" key="2">
    <source>
        <dbReference type="EMBL" id="PVX71582.1"/>
    </source>
</evidence>
<reference evidence="2 3" key="1">
    <citation type="submission" date="2018-05" db="EMBL/GenBank/DDBJ databases">
        <title>Genomic Encyclopedia of Type Strains, Phase IV (KMG-V): Genome sequencing to study the core and pangenomes of soil and plant-associated prokaryotes.</title>
        <authorList>
            <person name="Whitman W."/>
        </authorList>
    </citation>
    <scope>NUCLEOTIDE SEQUENCE [LARGE SCALE GENOMIC DNA]</scope>
    <source>
        <strain evidence="2 3">SCZa-39</strain>
    </source>
</reference>
<dbReference type="EMBL" id="QEOB01000028">
    <property type="protein sequence ID" value="PVX71582.1"/>
    <property type="molecule type" value="Genomic_DNA"/>
</dbReference>
<name>A0ABX5K9N9_9BURK</name>
<dbReference type="Pfam" id="PF00561">
    <property type="entry name" value="Abhydrolase_1"/>
    <property type="match status" value="1"/>
</dbReference>
<proteinExistence type="predicted"/>
<dbReference type="SUPFAM" id="SSF53474">
    <property type="entry name" value="alpha/beta-Hydrolases"/>
    <property type="match status" value="1"/>
</dbReference>
<protein>
    <submittedName>
        <fullName evidence="2">Non-heme chloroperoxidase</fullName>
    </submittedName>
</protein>
<gene>
    <name evidence="2" type="ORF">C7402_1285</name>
</gene>
<evidence type="ECO:0000313" key="3">
    <source>
        <dbReference type="Proteomes" id="UP000245712"/>
    </source>
</evidence>
<feature type="domain" description="AB hydrolase-1" evidence="1">
    <location>
        <begin position="23"/>
        <end position="256"/>
    </location>
</feature>
<sequence length="283" mass="30203">MHVWTGANSVRIAGDVWGAESAPLVVLLHGGGQTRHSWRGTGQELAGHGYRVVAFDARGHGDSAWAADADYSQDAFVRDLACVVDALGDPHPAIIGASLGGNTGLAAVGEGALDASALVLVDVVPKTTRTGFERIQAFMKQKPEGFASLDEVADAVAQYRADGKRPRHNAGLAKNVRKSASGRYFWHWDPQFLATREADLALRHARLSRAARRLRAPTLLVRGASSDVVTDEGVAEFLDLCPHAEYVNIEAAGHMVAGDDNDVFGHATAAFLERHLANARRAS</sequence>
<dbReference type="Proteomes" id="UP000245712">
    <property type="component" value="Unassembled WGS sequence"/>
</dbReference>
<dbReference type="InterPro" id="IPR029058">
    <property type="entry name" value="AB_hydrolase_fold"/>
</dbReference>
<dbReference type="InterPro" id="IPR050228">
    <property type="entry name" value="Carboxylesterase_BioH"/>
</dbReference>
<dbReference type="PANTHER" id="PTHR43194:SF2">
    <property type="entry name" value="PEROXISOMAL MEMBRANE PROTEIN LPX1"/>
    <property type="match status" value="1"/>
</dbReference>
<comment type="caution">
    <text evidence="2">The sequence shown here is derived from an EMBL/GenBank/DDBJ whole genome shotgun (WGS) entry which is preliminary data.</text>
</comment>
<dbReference type="PANTHER" id="PTHR43194">
    <property type="entry name" value="HYDROLASE ALPHA/BETA FOLD FAMILY"/>
    <property type="match status" value="1"/>
</dbReference>